<name>A0AAN5D1V4_9BILA</name>
<gene>
    <name evidence="1" type="ORF">PMAYCL1PPCAC_25203</name>
</gene>
<sequence>HYEFTNSNFAFTGLVKKQGKVYQIEKKFIEDDKFTVEIRFWISKVEGVRIAQHVDFADANEPFHDVTLVIEGEKVY</sequence>
<feature type="non-terminal residue" evidence="1">
    <location>
        <position position="76"/>
    </location>
</feature>
<protein>
    <submittedName>
        <fullName evidence="1">Uncharacterized protein</fullName>
    </submittedName>
</protein>
<proteinExistence type="predicted"/>
<accession>A0AAN5D1V4</accession>
<feature type="non-terminal residue" evidence="1">
    <location>
        <position position="1"/>
    </location>
</feature>
<comment type="caution">
    <text evidence="1">The sequence shown here is derived from an EMBL/GenBank/DDBJ whole genome shotgun (WGS) entry which is preliminary data.</text>
</comment>
<reference evidence="2" key="1">
    <citation type="submission" date="2022-10" db="EMBL/GenBank/DDBJ databases">
        <title>Genome assembly of Pristionchus species.</title>
        <authorList>
            <person name="Yoshida K."/>
            <person name="Sommer R.J."/>
        </authorList>
    </citation>
    <scope>NUCLEOTIDE SEQUENCE [LARGE SCALE GENOMIC DNA]</scope>
    <source>
        <strain evidence="2">RS5460</strain>
    </source>
</reference>
<evidence type="ECO:0000313" key="1">
    <source>
        <dbReference type="EMBL" id="GMR55008.1"/>
    </source>
</evidence>
<organism evidence="1 2">
    <name type="scientific">Pristionchus mayeri</name>
    <dbReference type="NCBI Taxonomy" id="1317129"/>
    <lineage>
        <taxon>Eukaryota</taxon>
        <taxon>Metazoa</taxon>
        <taxon>Ecdysozoa</taxon>
        <taxon>Nematoda</taxon>
        <taxon>Chromadorea</taxon>
        <taxon>Rhabditida</taxon>
        <taxon>Rhabditina</taxon>
        <taxon>Diplogasteromorpha</taxon>
        <taxon>Diplogasteroidea</taxon>
        <taxon>Neodiplogasteridae</taxon>
        <taxon>Pristionchus</taxon>
    </lineage>
</organism>
<keyword evidence="2" id="KW-1185">Reference proteome</keyword>
<dbReference type="EMBL" id="BTRK01000005">
    <property type="protein sequence ID" value="GMR55008.1"/>
    <property type="molecule type" value="Genomic_DNA"/>
</dbReference>
<evidence type="ECO:0000313" key="2">
    <source>
        <dbReference type="Proteomes" id="UP001328107"/>
    </source>
</evidence>
<dbReference type="AlphaFoldDB" id="A0AAN5D1V4"/>
<dbReference type="Proteomes" id="UP001328107">
    <property type="component" value="Unassembled WGS sequence"/>
</dbReference>